<evidence type="ECO:0000313" key="3">
    <source>
        <dbReference type="EMBL" id="KAG0579231.1"/>
    </source>
</evidence>
<dbReference type="Proteomes" id="UP000822688">
    <property type="component" value="Chromosome 4"/>
</dbReference>
<keyword evidence="4" id="KW-1185">Reference proteome</keyword>
<dbReference type="PANTHER" id="PTHR33122:SF13">
    <property type="entry name" value="BIFUNCTIONAL INHIBITOR_LIPID-TRANSFER PROTEIN_SEED STORAGE 2S ALBUMIN SUPERFAMILY PROTEIN"/>
    <property type="match status" value="1"/>
</dbReference>
<dbReference type="EMBL" id="CM026424">
    <property type="protein sequence ID" value="KAG0579231.1"/>
    <property type="molecule type" value="Genomic_DNA"/>
</dbReference>
<gene>
    <name evidence="3" type="ORF">KC19_4G083600</name>
</gene>
<dbReference type="PANTHER" id="PTHR33122">
    <property type="entry name" value="LIPID BINDING PROTEIN-RELATED"/>
    <property type="match status" value="1"/>
</dbReference>
<feature type="chain" id="PRO_5035773965" description="Bifunctional inhibitor/plant lipid transfer protein/seed storage helical domain-containing protein" evidence="1">
    <location>
        <begin position="31"/>
        <end position="133"/>
    </location>
</feature>
<dbReference type="InterPro" id="IPR039265">
    <property type="entry name" value="DIR1-like"/>
</dbReference>
<dbReference type="Pfam" id="PF14368">
    <property type="entry name" value="LTP_2"/>
    <property type="match status" value="1"/>
</dbReference>
<dbReference type="InterPro" id="IPR036312">
    <property type="entry name" value="Bifun_inhib/LTP/seed_sf"/>
</dbReference>
<keyword evidence="1" id="KW-0732">Signal</keyword>
<name>A0A8T0I933_CERPU</name>
<comment type="caution">
    <text evidence="3">The sequence shown here is derived from an EMBL/GenBank/DDBJ whole genome shotgun (WGS) entry which is preliminary data.</text>
</comment>
<accession>A0A8T0I933</accession>
<organism evidence="3 4">
    <name type="scientific">Ceratodon purpureus</name>
    <name type="common">Fire moss</name>
    <name type="synonym">Dicranum purpureum</name>
    <dbReference type="NCBI Taxonomy" id="3225"/>
    <lineage>
        <taxon>Eukaryota</taxon>
        <taxon>Viridiplantae</taxon>
        <taxon>Streptophyta</taxon>
        <taxon>Embryophyta</taxon>
        <taxon>Bryophyta</taxon>
        <taxon>Bryophytina</taxon>
        <taxon>Bryopsida</taxon>
        <taxon>Dicranidae</taxon>
        <taxon>Pseudoditrichales</taxon>
        <taxon>Ditrichaceae</taxon>
        <taxon>Ceratodon</taxon>
    </lineage>
</organism>
<dbReference type="GO" id="GO:0005504">
    <property type="term" value="F:fatty acid binding"/>
    <property type="evidence" value="ECO:0007669"/>
    <property type="project" value="InterPro"/>
</dbReference>
<feature type="domain" description="Bifunctional inhibitor/plant lipid transfer protein/seed storage helical" evidence="2">
    <location>
        <begin position="23"/>
        <end position="115"/>
    </location>
</feature>
<dbReference type="AlphaFoldDB" id="A0A8T0I933"/>
<sequence>MANIKTGTSKFASKVQALAVLMAVVLVAEGWTSGVAATTGSCTSSMSSLAVCLPAIEGDNPPSPTDMCCAIVRATDTGCLCNLATEYSNAMGVNVRAALLLPKQCKHIIPAGYTCDGYLIPSYVPTHRKLMNA</sequence>
<proteinExistence type="predicted"/>
<reference evidence="3" key="1">
    <citation type="submission" date="2020-06" db="EMBL/GenBank/DDBJ databases">
        <title>WGS assembly of Ceratodon purpureus strain R40.</title>
        <authorList>
            <person name="Carey S.B."/>
            <person name="Jenkins J."/>
            <person name="Shu S."/>
            <person name="Lovell J.T."/>
            <person name="Sreedasyam A."/>
            <person name="Maumus F."/>
            <person name="Tiley G.P."/>
            <person name="Fernandez-Pozo N."/>
            <person name="Barry K."/>
            <person name="Chen C."/>
            <person name="Wang M."/>
            <person name="Lipzen A."/>
            <person name="Daum C."/>
            <person name="Saski C.A."/>
            <person name="Payton A.C."/>
            <person name="Mcbreen J.C."/>
            <person name="Conrad R.E."/>
            <person name="Kollar L.M."/>
            <person name="Olsson S."/>
            <person name="Huttunen S."/>
            <person name="Landis J.B."/>
            <person name="Wickett N.J."/>
            <person name="Johnson M.G."/>
            <person name="Rensing S.A."/>
            <person name="Grimwood J."/>
            <person name="Schmutz J."/>
            <person name="Mcdaniel S.F."/>
        </authorList>
    </citation>
    <scope>NUCLEOTIDE SEQUENCE</scope>
    <source>
        <strain evidence="3">R40</strain>
    </source>
</reference>
<evidence type="ECO:0000259" key="2">
    <source>
        <dbReference type="Pfam" id="PF14368"/>
    </source>
</evidence>
<dbReference type="InterPro" id="IPR016140">
    <property type="entry name" value="Bifunc_inhib/LTP/seed_store"/>
</dbReference>
<feature type="signal peptide" evidence="1">
    <location>
        <begin position="1"/>
        <end position="30"/>
    </location>
</feature>
<evidence type="ECO:0000256" key="1">
    <source>
        <dbReference type="SAM" id="SignalP"/>
    </source>
</evidence>
<evidence type="ECO:0000313" key="4">
    <source>
        <dbReference type="Proteomes" id="UP000822688"/>
    </source>
</evidence>
<dbReference type="SUPFAM" id="SSF47699">
    <property type="entry name" value="Bifunctional inhibitor/lipid-transfer protein/seed storage 2S albumin"/>
    <property type="match status" value="1"/>
</dbReference>
<protein>
    <recommendedName>
        <fullName evidence="2">Bifunctional inhibitor/plant lipid transfer protein/seed storage helical domain-containing protein</fullName>
    </recommendedName>
</protein>
<dbReference type="GO" id="GO:0009627">
    <property type="term" value="P:systemic acquired resistance"/>
    <property type="evidence" value="ECO:0007669"/>
    <property type="project" value="InterPro"/>
</dbReference>
<dbReference type="Gene3D" id="1.10.110.10">
    <property type="entry name" value="Plant lipid-transfer and hydrophobic proteins"/>
    <property type="match status" value="1"/>
</dbReference>